<reference evidence="1 2" key="1">
    <citation type="submission" date="2016-11" db="EMBL/GenBank/DDBJ databases">
        <authorList>
            <person name="Jaros S."/>
            <person name="Januszkiewicz K."/>
            <person name="Wedrychowicz H."/>
        </authorList>
    </citation>
    <scope>NUCLEOTIDE SEQUENCE [LARGE SCALE GENOMIC DNA]</scope>
    <source>
        <strain evidence="1 2">DSM 5091</strain>
    </source>
</reference>
<evidence type="ECO:0000313" key="2">
    <source>
        <dbReference type="Proteomes" id="UP000184171"/>
    </source>
</evidence>
<name>A0A1M6LMT7_MALRU</name>
<dbReference type="AlphaFoldDB" id="A0A1M6LMT7"/>
<gene>
    <name evidence="1" type="ORF">SAMN02745165_03015</name>
</gene>
<proteinExistence type="predicted"/>
<dbReference type="Proteomes" id="UP000184171">
    <property type="component" value="Unassembled WGS sequence"/>
</dbReference>
<accession>A0A1M6LMT7</accession>
<dbReference type="STRING" id="1122189.SAMN02745165_03015"/>
<protein>
    <submittedName>
        <fullName evidence="1">Uncharacterized protein</fullName>
    </submittedName>
</protein>
<dbReference type="OrthoDB" id="5405475at2"/>
<dbReference type="EMBL" id="FQZT01000014">
    <property type="protein sequence ID" value="SHJ72497.1"/>
    <property type="molecule type" value="Genomic_DNA"/>
</dbReference>
<sequence length="155" mass="17756">MVPESVQKAWQDLPENRKAAVSRAMAKKQPFVFTRWVEAAGVKNFRREMLIARKAGTGPRLDKALYSGEEGHLAVDVLVAYFTELAPEVNDQYLAMLEEAGDEGQETKLKLYARLLKQHTDWPYLQLYLATALWVEEFAEEDIEKVRQIAAELEE</sequence>
<evidence type="ECO:0000313" key="1">
    <source>
        <dbReference type="EMBL" id="SHJ72497.1"/>
    </source>
</evidence>
<organism evidence="1 2">
    <name type="scientific">Malonomonas rubra DSM 5091</name>
    <dbReference type="NCBI Taxonomy" id="1122189"/>
    <lineage>
        <taxon>Bacteria</taxon>
        <taxon>Pseudomonadati</taxon>
        <taxon>Thermodesulfobacteriota</taxon>
        <taxon>Desulfuromonadia</taxon>
        <taxon>Desulfuromonadales</taxon>
        <taxon>Geopsychrobacteraceae</taxon>
        <taxon>Malonomonas</taxon>
    </lineage>
</organism>
<keyword evidence="2" id="KW-1185">Reference proteome</keyword>
<dbReference type="RefSeq" id="WP_072909565.1">
    <property type="nucleotide sequence ID" value="NZ_FQZT01000014.1"/>
</dbReference>